<accession>A0A1G9UC02</accession>
<name>A0A1G9UC02_ALLAB</name>
<protein>
    <submittedName>
        <fullName evidence="2">Methyltransferase domain-containing protein</fullName>
    </submittedName>
</protein>
<dbReference type="SUPFAM" id="SSF53335">
    <property type="entry name" value="S-adenosyl-L-methionine-dependent methyltransferases"/>
    <property type="match status" value="1"/>
</dbReference>
<evidence type="ECO:0000313" key="2">
    <source>
        <dbReference type="EMBL" id="SDM57429.1"/>
    </source>
</evidence>
<dbReference type="InterPro" id="IPR036388">
    <property type="entry name" value="WH-like_DNA-bd_sf"/>
</dbReference>
<dbReference type="InterPro" id="IPR041698">
    <property type="entry name" value="Methyltransf_25"/>
</dbReference>
<dbReference type="GO" id="GO:0032259">
    <property type="term" value="P:methylation"/>
    <property type="evidence" value="ECO:0007669"/>
    <property type="project" value="UniProtKB-KW"/>
</dbReference>
<dbReference type="eggNOG" id="COG2230">
    <property type="taxonomic scope" value="Bacteria"/>
</dbReference>
<reference evidence="2 3" key="1">
    <citation type="submission" date="2016-10" db="EMBL/GenBank/DDBJ databases">
        <authorList>
            <person name="de Groot N.N."/>
        </authorList>
    </citation>
    <scope>NUCLEOTIDE SEQUENCE [LARGE SCALE GENOMIC DNA]</scope>
    <source>
        <strain evidence="2 3">DSM 44149</strain>
    </source>
</reference>
<organism evidence="2 3">
    <name type="scientific">Allokutzneria albata</name>
    <name type="common">Kibdelosporangium albatum</name>
    <dbReference type="NCBI Taxonomy" id="211114"/>
    <lineage>
        <taxon>Bacteria</taxon>
        <taxon>Bacillati</taxon>
        <taxon>Actinomycetota</taxon>
        <taxon>Actinomycetes</taxon>
        <taxon>Pseudonocardiales</taxon>
        <taxon>Pseudonocardiaceae</taxon>
        <taxon>Allokutzneria</taxon>
    </lineage>
</organism>
<proteinExistence type="predicted"/>
<gene>
    <name evidence="2" type="ORF">SAMN04489726_2322</name>
</gene>
<dbReference type="GO" id="GO:0008168">
    <property type="term" value="F:methyltransferase activity"/>
    <property type="evidence" value="ECO:0007669"/>
    <property type="project" value="UniProtKB-KW"/>
</dbReference>
<dbReference type="AlphaFoldDB" id="A0A1G9UC02"/>
<feature type="domain" description="Methyltransferase" evidence="1">
    <location>
        <begin position="162"/>
        <end position="256"/>
    </location>
</feature>
<evidence type="ECO:0000259" key="1">
    <source>
        <dbReference type="Pfam" id="PF13649"/>
    </source>
</evidence>
<dbReference type="Gene3D" id="3.40.50.150">
    <property type="entry name" value="Vaccinia Virus protein VP39"/>
    <property type="match status" value="1"/>
</dbReference>
<dbReference type="Gene3D" id="1.10.10.10">
    <property type="entry name" value="Winged helix-like DNA-binding domain superfamily/Winged helix DNA-binding domain"/>
    <property type="match status" value="1"/>
</dbReference>
<dbReference type="OrthoDB" id="3205990at2"/>
<keyword evidence="2" id="KW-0808">Transferase</keyword>
<dbReference type="EMBL" id="LT629701">
    <property type="protein sequence ID" value="SDM57429.1"/>
    <property type="molecule type" value="Genomic_DNA"/>
</dbReference>
<dbReference type="Proteomes" id="UP000183376">
    <property type="component" value="Chromosome I"/>
</dbReference>
<sequence>MNSPVVGSESERAVASIFNSAVAAASIGAAWELGALEELRENGKLDVQSFALQNDLDLASTQGMITALAVVGVVERDRDSVVVGRHFDEAYRTKSLFHWLCLGSGELFARMQYVLRNENRTGDFYRRDSAAIGYACRDINTQYFDPAFWAAMDDLDHDLSYVADLGCGSGGRLIQVLRRHPRAKGLGLDLAGPALKVAEKETAELGMSDRLSFAEADARNIGTRAEFAEVDLLTCFMMGHDFWPRENCVATLRRLREAFPNVRRFLLGDATRILLDDPRTEHAVTEDNVPVFTLGFEVGHAMMDVYIPTLAEWEGVFEEGGWRCVNKRLIESLTLSVIFELERA</sequence>
<dbReference type="InterPro" id="IPR029063">
    <property type="entry name" value="SAM-dependent_MTases_sf"/>
</dbReference>
<keyword evidence="3" id="KW-1185">Reference proteome</keyword>
<evidence type="ECO:0000313" key="3">
    <source>
        <dbReference type="Proteomes" id="UP000183376"/>
    </source>
</evidence>
<dbReference type="Pfam" id="PF13649">
    <property type="entry name" value="Methyltransf_25"/>
    <property type="match status" value="1"/>
</dbReference>
<keyword evidence="2" id="KW-0489">Methyltransferase</keyword>
<dbReference type="CDD" id="cd02440">
    <property type="entry name" value="AdoMet_MTases"/>
    <property type="match status" value="1"/>
</dbReference>
<dbReference type="STRING" id="211114.SAMN04489726_2322"/>